<feature type="transmembrane region" description="Helical" evidence="5">
    <location>
        <begin position="38"/>
        <end position="59"/>
    </location>
</feature>
<evidence type="ECO:0000313" key="7">
    <source>
        <dbReference type="Proteomes" id="UP001498476"/>
    </source>
</evidence>
<organism evidence="6 7">
    <name type="scientific">Neonectria punicea</name>
    <dbReference type="NCBI Taxonomy" id="979145"/>
    <lineage>
        <taxon>Eukaryota</taxon>
        <taxon>Fungi</taxon>
        <taxon>Dikarya</taxon>
        <taxon>Ascomycota</taxon>
        <taxon>Pezizomycotina</taxon>
        <taxon>Sordariomycetes</taxon>
        <taxon>Hypocreomycetidae</taxon>
        <taxon>Hypocreales</taxon>
        <taxon>Nectriaceae</taxon>
        <taxon>Neonectria</taxon>
    </lineage>
</organism>
<dbReference type="Pfam" id="PF04193">
    <property type="entry name" value="PQ-loop"/>
    <property type="match status" value="1"/>
</dbReference>
<keyword evidence="3 5" id="KW-1133">Transmembrane helix</keyword>
<keyword evidence="2 5" id="KW-0812">Transmembrane</keyword>
<evidence type="ECO:0000256" key="5">
    <source>
        <dbReference type="SAM" id="Phobius"/>
    </source>
</evidence>
<evidence type="ECO:0000256" key="4">
    <source>
        <dbReference type="ARBA" id="ARBA00023136"/>
    </source>
</evidence>
<evidence type="ECO:0000256" key="1">
    <source>
        <dbReference type="ARBA" id="ARBA00004141"/>
    </source>
</evidence>
<dbReference type="Proteomes" id="UP001498476">
    <property type="component" value="Unassembled WGS sequence"/>
</dbReference>
<comment type="caution">
    <text evidence="6">The sequence shown here is derived from an EMBL/GenBank/DDBJ whole genome shotgun (WGS) entry which is preliminary data.</text>
</comment>
<proteinExistence type="predicted"/>
<keyword evidence="7" id="KW-1185">Reference proteome</keyword>
<dbReference type="Gene3D" id="1.20.1280.290">
    <property type="match status" value="1"/>
</dbReference>
<feature type="transmembrane region" description="Helical" evidence="5">
    <location>
        <begin position="186"/>
        <end position="209"/>
    </location>
</feature>
<evidence type="ECO:0000256" key="3">
    <source>
        <dbReference type="ARBA" id="ARBA00022989"/>
    </source>
</evidence>
<keyword evidence="4 5" id="KW-0472">Membrane</keyword>
<feature type="transmembrane region" description="Helical" evidence="5">
    <location>
        <begin position="114"/>
        <end position="132"/>
    </location>
</feature>
<name>A0ABR1H1Z2_9HYPO</name>
<dbReference type="InterPro" id="IPR006603">
    <property type="entry name" value="PQ-loop_rpt"/>
</dbReference>
<evidence type="ECO:0000256" key="2">
    <source>
        <dbReference type="ARBA" id="ARBA00022692"/>
    </source>
</evidence>
<feature type="transmembrane region" description="Helical" evidence="5">
    <location>
        <begin position="6"/>
        <end position="26"/>
    </location>
</feature>
<feature type="transmembrane region" description="Helical" evidence="5">
    <location>
        <begin position="152"/>
        <end position="174"/>
    </location>
</feature>
<reference evidence="6 7" key="1">
    <citation type="journal article" date="2025" name="Microbiol. Resour. Announc.">
        <title>Draft genome sequences for Neonectria magnoliae and Neonectria punicea, canker pathogens of Liriodendron tulipifera and Acer saccharum in West Virginia.</title>
        <authorList>
            <person name="Petronek H.M."/>
            <person name="Kasson M.T."/>
            <person name="Metheny A.M."/>
            <person name="Stauder C.M."/>
            <person name="Lovett B."/>
            <person name="Lynch S.C."/>
            <person name="Garnas J.R."/>
            <person name="Kasson L.R."/>
            <person name="Stajich J.E."/>
        </authorList>
    </citation>
    <scope>NUCLEOTIDE SEQUENCE [LARGE SCALE GENOMIC DNA]</scope>
    <source>
        <strain evidence="6 7">NRRL 64653</strain>
    </source>
</reference>
<feature type="transmembrane region" description="Helical" evidence="5">
    <location>
        <begin position="221"/>
        <end position="247"/>
    </location>
</feature>
<accession>A0ABR1H1Z2</accession>
<evidence type="ECO:0000313" key="6">
    <source>
        <dbReference type="EMBL" id="KAK7414982.1"/>
    </source>
</evidence>
<dbReference type="EMBL" id="JAZAVJ010000091">
    <property type="protein sequence ID" value="KAK7414982.1"/>
    <property type="molecule type" value="Genomic_DNA"/>
</dbReference>
<protein>
    <submittedName>
        <fullName evidence="6">Uncharacterized protein</fullName>
    </submittedName>
</protein>
<comment type="subcellular location">
    <subcellularLocation>
        <location evidence="1">Membrane</location>
        <topology evidence="1">Multi-pass membrane protein</topology>
    </subcellularLocation>
</comment>
<feature type="transmembrane region" description="Helical" evidence="5">
    <location>
        <begin position="79"/>
        <end position="102"/>
    </location>
</feature>
<gene>
    <name evidence="6" type="ORF">QQX98_006215</name>
</gene>
<sequence>MEVLLNTVKIIFLIISAASFVPQYGLVLSRRDCEGLSLIYLLINLIVATQQLALWLFFIVDHEEVDGFLVHSPLTVGDWLNLGQFAVVLIGHLILFGAYLFYPPPRPGQKTVAVLIYIAFLFISVFPVLFIASLPPTGTDSYNDRRWPSAIFFYISSMLVNPMISALALVAYLPQARELRSRSDVGALRVLGLALQGGIFLAVAIFWPLRFPQLPLGVSFFMWYQIVGWALVDNLIFVFVQAMLWWLARRFKQEVTDVTGETAPLIAA</sequence>